<dbReference type="Pfam" id="PF13661">
    <property type="entry name" value="2OG-FeII_Oxy_4"/>
    <property type="match status" value="1"/>
</dbReference>
<dbReference type="GO" id="GO:0031543">
    <property type="term" value="F:peptidyl-proline dioxygenase activity"/>
    <property type="evidence" value="ECO:0007669"/>
    <property type="project" value="UniProtKB-ARBA"/>
</dbReference>
<accession>A0A1Z5J7M1</accession>
<keyword evidence="6" id="KW-0560">Oxidoreductase</keyword>
<evidence type="ECO:0000313" key="11">
    <source>
        <dbReference type="EMBL" id="GAX09995.1"/>
    </source>
</evidence>
<feature type="region of interest" description="Disordered" evidence="9">
    <location>
        <begin position="1"/>
        <end position="27"/>
    </location>
</feature>
<dbReference type="GO" id="GO:0005506">
    <property type="term" value="F:iron ion binding"/>
    <property type="evidence" value="ECO:0007669"/>
    <property type="project" value="InterPro"/>
</dbReference>
<feature type="region of interest" description="Disordered" evidence="9">
    <location>
        <begin position="566"/>
        <end position="600"/>
    </location>
</feature>
<dbReference type="GO" id="GO:0031418">
    <property type="term" value="F:L-ascorbic acid binding"/>
    <property type="evidence" value="ECO:0007669"/>
    <property type="project" value="UniProtKB-KW"/>
</dbReference>
<gene>
    <name evidence="11" type="ORF">FisN_11Lh011</name>
</gene>
<keyword evidence="12" id="KW-1185">Reference proteome</keyword>
<dbReference type="PANTHER" id="PTHR12117:SF0">
    <property type="entry name" value="PROLYL 3-HYDROXYLASE OGFOD1"/>
    <property type="match status" value="1"/>
</dbReference>
<evidence type="ECO:0000259" key="10">
    <source>
        <dbReference type="PROSITE" id="PS51471"/>
    </source>
</evidence>
<evidence type="ECO:0000256" key="6">
    <source>
        <dbReference type="ARBA" id="ARBA00023002"/>
    </source>
</evidence>
<dbReference type="PANTHER" id="PTHR12117">
    <property type="entry name" value="HISTONE ACETYLTRANSFERASE COMPLEX"/>
    <property type="match status" value="1"/>
</dbReference>
<keyword evidence="4" id="KW-0847">Vitamin C</keyword>
<comment type="cofactor">
    <cofactor evidence="1">
        <name>L-ascorbate</name>
        <dbReference type="ChEBI" id="CHEBI:38290"/>
    </cofactor>
</comment>
<dbReference type="InParanoid" id="A0A1Z5J7M1"/>
<evidence type="ECO:0000256" key="1">
    <source>
        <dbReference type="ARBA" id="ARBA00001961"/>
    </source>
</evidence>
<dbReference type="InterPro" id="IPR051842">
    <property type="entry name" value="uS12_prolyl_hydroxylase"/>
</dbReference>
<evidence type="ECO:0000256" key="3">
    <source>
        <dbReference type="ARBA" id="ARBA00022723"/>
    </source>
</evidence>
<feature type="compositionally biased region" description="Acidic residues" evidence="9">
    <location>
        <begin position="569"/>
        <end position="582"/>
    </location>
</feature>
<evidence type="ECO:0000313" key="12">
    <source>
        <dbReference type="Proteomes" id="UP000198406"/>
    </source>
</evidence>
<feature type="region of interest" description="Disordered" evidence="9">
    <location>
        <begin position="467"/>
        <end position="494"/>
    </location>
</feature>
<evidence type="ECO:0000256" key="4">
    <source>
        <dbReference type="ARBA" id="ARBA00022896"/>
    </source>
</evidence>
<keyword evidence="7" id="KW-0408">Iron</keyword>
<feature type="compositionally biased region" description="Polar residues" evidence="9">
    <location>
        <begin position="467"/>
        <end position="478"/>
    </location>
</feature>
<dbReference type="PROSITE" id="PS51471">
    <property type="entry name" value="FE2OG_OXY"/>
    <property type="match status" value="1"/>
</dbReference>
<feature type="domain" description="Fe2OG dioxygenase" evidence="10">
    <location>
        <begin position="132"/>
        <end position="241"/>
    </location>
</feature>
<dbReference type="OrthoDB" id="430522at2759"/>
<organism evidence="11 12">
    <name type="scientific">Fistulifera solaris</name>
    <name type="common">Oleaginous diatom</name>
    <dbReference type="NCBI Taxonomy" id="1519565"/>
    <lineage>
        <taxon>Eukaryota</taxon>
        <taxon>Sar</taxon>
        <taxon>Stramenopiles</taxon>
        <taxon>Ochrophyta</taxon>
        <taxon>Bacillariophyta</taxon>
        <taxon>Bacillariophyceae</taxon>
        <taxon>Bacillariophycidae</taxon>
        <taxon>Naviculales</taxon>
        <taxon>Naviculaceae</taxon>
        <taxon>Fistulifera</taxon>
    </lineage>
</organism>
<sequence>MTNQESSSEPAVEAPAKPAPKKAKTEDPLAPISATILSQRNTFATEYTSNTPYPHVILPHLFDTVFLDSVVEEIKQNSSMTFKESDLFKFYQSIDLANLKSSGPVLQLRDLLYSAEWRQFMEDVADLPRDTLADRVDCACNCHTTGCHLLCHDDVITTRCLSYILYLTEEDWTENEGGALELYPSKEGESKKIPDAIPSKVHRPLRNHLAMFKVEPGVSFHAVQEVFGSRPRLSLQGWYHYKDPSQMDHHHMPTLQMLKQVKGEDDDDSTGDGPYESLAESTDVETSADASLTKVDLDYLAKFLDATYIQPSEIKQINDAFQDESAVQLQNFFRSDVIPSQEELKAEDAALKSSSYSRGVTEEWKLVGPPHKQRYLECIAGPDSKDTVGSKLSQLRSEVLQSPQFGRWLAAVTNLPPPTAYRGKARRFRPGLDYTVAHHGLLLGQDEPPVLDATMCFVVNSPVHNTTPTAVEGNNNHVESPIENEEDESWESGNVGGFECYIEADEEEGVDEEYNPADEDGSELLSVSAHNNTLSLVLRDTGTMRFVKYVSRRAPSSRWDIAMEYQIPEGDDAQDSDEEENEGERLITTGVEEAVDARAN</sequence>
<dbReference type="EMBL" id="BDSP01000013">
    <property type="protein sequence ID" value="GAX09995.1"/>
    <property type="molecule type" value="Genomic_DNA"/>
</dbReference>
<evidence type="ECO:0000256" key="5">
    <source>
        <dbReference type="ARBA" id="ARBA00022964"/>
    </source>
</evidence>
<dbReference type="SMART" id="SM00702">
    <property type="entry name" value="P4Hc"/>
    <property type="match status" value="1"/>
</dbReference>
<evidence type="ECO:0000256" key="9">
    <source>
        <dbReference type="SAM" id="MobiDB-lite"/>
    </source>
</evidence>
<comment type="catalytic activity">
    <reaction evidence="8">
        <text>[ribosomal protein uS12]-L-proline + 2-oxoglutarate + O2 = [ribosomal protein uS12]-(3S)-3-hydroxy-L-proline + succinate + CO2</text>
        <dbReference type="Rhea" id="RHEA:54156"/>
        <dbReference type="Rhea" id="RHEA-COMP:13816"/>
        <dbReference type="Rhea" id="RHEA-COMP:13818"/>
        <dbReference type="ChEBI" id="CHEBI:15379"/>
        <dbReference type="ChEBI" id="CHEBI:16526"/>
        <dbReference type="ChEBI" id="CHEBI:16810"/>
        <dbReference type="ChEBI" id="CHEBI:30031"/>
        <dbReference type="ChEBI" id="CHEBI:50342"/>
        <dbReference type="ChEBI" id="CHEBI:85428"/>
    </reaction>
</comment>
<dbReference type="InterPro" id="IPR006620">
    <property type="entry name" value="Pro_4_hyd_alph"/>
</dbReference>
<dbReference type="AlphaFoldDB" id="A0A1Z5J7M1"/>
<reference evidence="11 12" key="1">
    <citation type="journal article" date="2015" name="Plant Cell">
        <title>Oil accumulation by the oleaginous diatom Fistulifera solaris as revealed by the genome and transcriptome.</title>
        <authorList>
            <person name="Tanaka T."/>
            <person name="Maeda Y."/>
            <person name="Veluchamy A."/>
            <person name="Tanaka M."/>
            <person name="Abida H."/>
            <person name="Marechal E."/>
            <person name="Bowler C."/>
            <person name="Muto M."/>
            <person name="Sunaga Y."/>
            <person name="Tanaka M."/>
            <person name="Yoshino T."/>
            <person name="Taniguchi T."/>
            <person name="Fukuda Y."/>
            <person name="Nemoto M."/>
            <person name="Matsumoto M."/>
            <person name="Wong P.S."/>
            <person name="Aburatani S."/>
            <person name="Fujibuchi W."/>
        </authorList>
    </citation>
    <scope>NUCLEOTIDE SEQUENCE [LARGE SCALE GENOMIC DNA]</scope>
    <source>
        <strain evidence="11 12">JPCC DA0580</strain>
    </source>
</reference>
<name>A0A1Z5J7M1_FISSO</name>
<dbReference type="InterPro" id="IPR019601">
    <property type="entry name" value="Oxoglutarate/Fe-dep_Oase_C"/>
</dbReference>
<dbReference type="InterPro" id="IPR043044">
    <property type="entry name" value="TPA1/Ofd1_C"/>
</dbReference>
<keyword evidence="3" id="KW-0479">Metal-binding</keyword>
<evidence type="ECO:0000256" key="8">
    <source>
        <dbReference type="ARBA" id="ARBA00047444"/>
    </source>
</evidence>
<dbReference type="Proteomes" id="UP000198406">
    <property type="component" value="Unassembled WGS sequence"/>
</dbReference>
<dbReference type="Pfam" id="PF10637">
    <property type="entry name" value="Ofd1_CTDD"/>
    <property type="match status" value="1"/>
</dbReference>
<evidence type="ECO:0000256" key="2">
    <source>
        <dbReference type="ARBA" id="ARBA00007443"/>
    </source>
</evidence>
<feature type="region of interest" description="Disordered" evidence="9">
    <location>
        <begin position="262"/>
        <end position="287"/>
    </location>
</feature>
<feature type="compositionally biased region" description="Low complexity" evidence="9">
    <location>
        <begin position="1"/>
        <end position="16"/>
    </location>
</feature>
<dbReference type="InterPro" id="IPR005123">
    <property type="entry name" value="Oxoglu/Fe-dep_dioxygenase_dom"/>
</dbReference>
<evidence type="ECO:0000256" key="7">
    <source>
        <dbReference type="ARBA" id="ARBA00023004"/>
    </source>
</evidence>
<dbReference type="Gene3D" id="2.60.120.620">
    <property type="entry name" value="q2cbj1_9rhob like domain"/>
    <property type="match status" value="1"/>
</dbReference>
<comment type="similarity">
    <text evidence="2">Belongs to the TPA1 family.</text>
</comment>
<dbReference type="Gene3D" id="3.60.130.20">
    <property type="entry name" value="Oxoglutarate/iron-dependent oxygenase, C-terminal degradation domain"/>
    <property type="match status" value="1"/>
</dbReference>
<dbReference type="InterPro" id="IPR039558">
    <property type="entry name" value="TPA1/OFD1_N"/>
</dbReference>
<keyword evidence="5" id="KW-0223">Dioxygenase</keyword>
<comment type="caution">
    <text evidence="11">The sequence shown here is derived from an EMBL/GenBank/DDBJ whole genome shotgun (WGS) entry which is preliminary data.</text>
</comment>
<proteinExistence type="inferred from homology"/>
<protein>
    <recommendedName>
        <fullName evidence="10">Fe2OG dioxygenase domain-containing protein</fullName>
    </recommendedName>
</protein>